<evidence type="ECO:0000313" key="2">
    <source>
        <dbReference type="Proteomes" id="UP000535182"/>
    </source>
</evidence>
<comment type="caution">
    <text evidence="1">The sequence shown here is derived from an EMBL/GenBank/DDBJ whole genome shotgun (WGS) entry which is preliminary data.</text>
</comment>
<sequence>MSQGLHPVFQIAIALAALAMLVWPTGTEEGMDCRREDTDRIDAP</sequence>
<dbReference type="Proteomes" id="UP000535182">
    <property type="component" value="Unassembled WGS sequence"/>
</dbReference>
<accession>A0A9X0QA38</accession>
<evidence type="ECO:0000313" key="1">
    <source>
        <dbReference type="EMBL" id="MBB5326776.1"/>
    </source>
</evidence>
<proteinExistence type="predicted"/>
<keyword evidence="2" id="KW-1185">Reference proteome</keyword>
<reference evidence="1 2" key="1">
    <citation type="submission" date="2020-08" db="EMBL/GenBank/DDBJ databases">
        <title>Genomic Encyclopedia of Type Strains, Phase IV (KMG-V): Genome sequencing to study the core and pangenomes of soil and plant-associated prokaryotes.</title>
        <authorList>
            <person name="Whitman W."/>
        </authorList>
    </citation>
    <scope>NUCLEOTIDE SEQUENCE [LARGE SCALE GENOMIC DNA]</scope>
    <source>
        <strain evidence="1 2">X5P2</strain>
    </source>
</reference>
<dbReference type="EMBL" id="JACHEB010000001">
    <property type="protein sequence ID" value="MBB5326776.1"/>
    <property type="molecule type" value="Genomic_DNA"/>
</dbReference>
<gene>
    <name evidence="1" type="ORF">HDF14_000370</name>
</gene>
<dbReference type="RefSeq" id="WP_260697948.1">
    <property type="nucleotide sequence ID" value="NZ_JACHEB010000001.1"/>
</dbReference>
<dbReference type="AlphaFoldDB" id="A0A9X0QA38"/>
<protein>
    <submittedName>
        <fullName evidence="1">Uncharacterized protein</fullName>
    </submittedName>
</protein>
<name>A0A9X0QA38_9BACT</name>
<organism evidence="1 2">
    <name type="scientific">Tunturiibacter gelidiferens</name>
    <dbReference type="NCBI Taxonomy" id="3069689"/>
    <lineage>
        <taxon>Bacteria</taxon>
        <taxon>Pseudomonadati</taxon>
        <taxon>Acidobacteriota</taxon>
        <taxon>Terriglobia</taxon>
        <taxon>Terriglobales</taxon>
        <taxon>Acidobacteriaceae</taxon>
        <taxon>Tunturiibacter</taxon>
    </lineage>
</organism>